<sequence>MGSYVMPGITVLFFALILGGIGYVLFGSRHQGAWDDEAKVSAKMKQRGWKVKPKIDEVTSYLLGSDTSGEMWPVPAGETGVQGVGKDSWRAVTVQRASGDVLIVSIALAQRSDGSIAHVPEALVQHQDENFDVRTVIGTTPQYFTPEVRATITSWSELEFLYFYGEHLTAGVSTEHGRSDIIEYLEQTLERLRSVGRVLPSQLWS</sequence>
<feature type="transmembrane region" description="Helical" evidence="1">
    <location>
        <begin position="6"/>
        <end position="26"/>
    </location>
</feature>
<keyword evidence="1" id="KW-0812">Transmembrane</keyword>
<keyword evidence="1" id="KW-1133">Transmembrane helix</keyword>
<keyword evidence="1" id="KW-0472">Membrane</keyword>
<gene>
    <name evidence="2" type="ORF">JTE88_05060</name>
</gene>
<dbReference type="Proteomes" id="UP000602653">
    <property type="component" value="Chromosome"/>
</dbReference>
<dbReference type="EMBL" id="CP070228">
    <property type="protein sequence ID" value="QRV01485.1"/>
    <property type="molecule type" value="Genomic_DNA"/>
</dbReference>
<accession>A0ABX7IFF9</accession>
<evidence type="ECO:0000313" key="3">
    <source>
        <dbReference type="Proteomes" id="UP000602653"/>
    </source>
</evidence>
<dbReference type="RefSeq" id="WP_204423168.1">
    <property type="nucleotide sequence ID" value="NZ_CP070228.1"/>
</dbReference>
<evidence type="ECO:0000313" key="2">
    <source>
        <dbReference type="EMBL" id="QRV01485.1"/>
    </source>
</evidence>
<reference evidence="2 3" key="1">
    <citation type="submission" date="2021-02" db="EMBL/GenBank/DDBJ databases">
        <title>Complete Genome Sequence of Arcanobacterium phocisimile strain DSM 26142T from a harbour seal.</title>
        <authorList>
            <person name="Borowiak M."/>
            <person name="Alssahen M."/>
            <person name="Malorny B."/>
            <person name="Laemmler C."/>
            <person name="Siebert U."/>
            <person name="Ploetz M."/>
            <person name="Abdulmawjood A."/>
        </authorList>
    </citation>
    <scope>NUCLEOTIDE SEQUENCE [LARGE SCALE GENOMIC DNA]</scope>
    <source>
        <strain evidence="2 3">DSM 26142</strain>
    </source>
</reference>
<keyword evidence="3" id="KW-1185">Reference proteome</keyword>
<protein>
    <submittedName>
        <fullName evidence="2">Uncharacterized protein</fullName>
    </submittedName>
</protein>
<organism evidence="2 3">
    <name type="scientific">Arcanobacterium phocisimile</name>
    <dbReference type="NCBI Taxonomy" id="1302235"/>
    <lineage>
        <taxon>Bacteria</taxon>
        <taxon>Bacillati</taxon>
        <taxon>Actinomycetota</taxon>
        <taxon>Actinomycetes</taxon>
        <taxon>Actinomycetales</taxon>
        <taxon>Actinomycetaceae</taxon>
        <taxon>Arcanobacterium</taxon>
    </lineage>
</organism>
<evidence type="ECO:0000256" key="1">
    <source>
        <dbReference type="SAM" id="Phobius"/>
    </source>
</evidence>
<proteinExistence type="predicted"/>
<name>A0ABX7IFF9_9ACTO</name>